<keyword evidence="2" id="KW-1185">Reference proteome</keyword>
<dbReference type="EMBL" id="JAEKJR010000001">
    <property type="protein sequence ID" value="MBN8430066.1"/>
    <property type="molecule type" value="Genomic_DNA"/>
</dbReference>
<organism evidence="1 2">
    <name type="scientific">Microbulbifer salipaludis</name>
    <dbReference type="NCBI Taxonomy" id="187980"/>
    <lineage>
        <taxon>Bacteria</taxon>
        <taxon>Pseudomonadati</taxon>
        <taxon>Pseudomonadota</taxon>
        <taxon>Gammaproteobacteria</taxon>
        <taxon>Cellvibrionales</taxon>
        <taxon>Microbulbiferaceae</taxon>
        <taxon>Microbulbifer</taxon>
    </lineage>
</organism>
<dbReference type="Proteomes" id="UP000664293">
    <property type="component" value="Unassembled WGS sequence"/>
</dbReference>
<reference evidence="1 2" key="1">
    <citation type="submission" date="2020-12" db="EMBL/GenBank/DDBJ databases">
        <title>Oil enriched cultivation method for isolating marine PHA-producing bacteria.</title>
        <authorList>
            <person name="Zheng W."/>
            <person name="Yu S."/>
            <person name="Huang Y."/>
        </authorList>
    </citation>
    <scope>NUCLEOTIDE SEQUENCE [LARGE SCALE GENOMIC DNA]</scope>
    <source>
        <strain evidence="1 2">SN0-2</strain>
    </source>
</reference>
<proteinExistence type="predicted"/>
<evidence type="ECO:0000313" key="1">
    <source>
        <dbReference type="EMBL" id="MBN8430066.1"/>
    </source>
</evidence>
<name>A0ABS3E435_9GAMM</name>
<comment type="caution">
    <text evidence="1">The sequence shown here is derived from an EMBL/GenBank/DDBJ whole genome shotgun (WGS) entry which is preliminary data.</text>
</comment>
<accession>A0ABS3E435</accession>
<sequence>MSRKYFGLDEYKKDAHSVWFRSEDVSELAQIMINDFGKEPDVLSALDRGKEWLFKDLCRLQPKTGGVLMEGGDLFIGGAWPLQPPKKDGLPPRGKLYLYLEVQGQLIQIGVPRPSIIKRQTMADDLPLEVRDAYYCKGMLDGLALVEDVIPPLNGRLLPMPVACGWSIIQHWAERLKVDGLLLRKIVESLELEQDSDGNHYGLRAFLVQSPTGSVGFSDSDVLFLHRGRRQIIHMKNGDFLSMRILDSYSEAIDEYCAHTISRRAGRFSFDPYLAQGGLIA</sequence>
<protein>
    <submittedName>
        <fullName evidence="1">Uncharacterized protein</fullName>
    </submittedName>
</protein>
<gene>
    <name evidence="1" type="ORF">JF535_04275</name>
</gene>
<evidence type="ECO:0000313" key="2">
    <source>
        <dbReference type="Proteomes" id="UP000664293"/>
    </source>
</evidence>
<dbReference type="RefSeq" id="WP_206999449.1">
    <property type="nucleotide sequence ID" value="NZ_JAEKJR010000001.1"/>
</dbReference>